<dbReference type="SUPFAM" id="SSF57850">
    <property type="entry name" value="RING/U-box"/>
    <property type="match status" value="1"/>
</dbReference>
<dbReference type="SMART" id="SM00184">
    <property type="entry name" value="RING"/>
    <property type="match status" value="1"/>
</dbReference>
<dbReference type="PROSITE" id="PS50089">
    <property type="entry name" value="ZF_RING_2"/>
    <property type="match status" value="1"/>
</dbReference>
<dbReference type="InterPro" id="IPR001841">
    <property type="entry name" value="Znf_RING"/>
</dbReference>
<evidence type="ECO:0000256" key="7">
    <source>
        <dbReference type="SAM" id="MobiDB-lite"/>
    </source>
</evidence>
<feature type="region of interest" description="Disordered" evidence="7">
    <location>
        <begin position="53"/>
        <end position="93"/>
    </location>
</feature>
<reference evidence="9 10" key="1">
    <citation type="submission" date="2024-01" db="EMBL/GenBank/DDBJ databases">
        <title>The complete chloroplast genome sequence of Lithospermum erythrorhizon: insights into the phylogenetic relationship among Boraginaceae species and the maternal lineages of purple gromwells.</title>
        <authorList>
            <person name="Okada T."/>
            <person name="Watanabe K."/>
        </authorList>
    </citation>
    <scope>NUCLEOTIDE SEQUENCE [LARGE SCALE GENOMIC DNA]</scope>
</reference>
<dbReference type="PROSITE" id="PS00518">
    <property type="entry name" value="ZF_RING_1"/>
    <property type="match status" value="1"/>
</dbReference>
<dbReference type="InterPro" id="IPR017907">
    <property type="entry name" value="Znf_RING_CS"/>
</dbReference>
<keyword evidence="3" id="KW-0479">Metal-binding</keyword>
<dbReference type="GO" id="GO:0008270">
    <property type="term" value="F:zinc ion binding"/>
    <property type="evidence" value="ECO:0007669"/>
    <property type="project" value="UniProtKB-KW"/>
</dbReference>
<dbReference type="PANTHER" id="PTHR12983:SF9">
    <property type="entry name" value="E3 UBIQUITIN-PROTEIN LIGASE RNF10"/>
    <property type="match status" value="1"/>
</dbReference>
<keyword evidence="4 6" id="KW-0863">Zinc-finger</keyword>
<keyword evidence="10" id="KW-1185">Reference proteome</keyword>
<feature type="region of interest" description="Disordered" evidence="7">
    <location>
        <begin position="662"/>
        <end position="715"/>
    </location>
</feature>
<feature type="region of interest" description="Disordered" evidence="7">
    <location>
        <begin position="334"/>
        <end position="364"/>
    </location>
</feature>
<dbReference type="GO" id="GO:0045944">
    <property type="term" value="P:positive regulation of transcription by RNA polymerase II"/>
    <property type="evidence" value="ECO:0007669"/>
    <property type="project" value="TreeGrafter"/>
</dbReference>
<gene>
    <name evidence="9" type="ORF">LIER_36544</name>
</gene>
<name>A0AAV3P8E6_LITER</name>
<dbReference type="GO" id="GO:0005737">
    <property type="term" value="C:cytoplasm"/>
    <property type="evidence" value="ECO:0007669"/>
    <property type="project" value="UniProtKB-SubCell"/>
</dbReference>
<evidence type="ECO:0000256" key="6">
    <source>
        <dbReference type="PROSITE-ProRule" id="PRU00175"/>
    </source>
</evidence>
<dbReference type="AlphaFoldDB" id="A0AAV3P8E6"/>
<dbReference type="InterPro" id="IPR018957">
    <property type="entry name" value="Znf_C3HC4_RING-type"/>
</dbReference>
<dbReference type="GO" id="GO:0000976">
    <property type="term" value="F:transcription cis-regulatory region binding"/>
    <property type="evidence" value="ECO:0007669"/>
    <property type="project" value="TreeGrafter"/>
</dbReference>
<dbReference type="Proteomes" id="UP001454036">
    <property type="component" value="Unassembled WGS sequence"/>
</dbReference>
<evidence type="ECO:0000313" key="10">
    <source>
        <dbReference type="Proteomes" id="UP001454036"/>
    </source>
</evidence>
<sequence>MSILPSKDLASTTSFNHSNKNIPPNPNHGNCSTIHSLQTLNISDSVDYSSEMAPATYTSGGPSGEVNKPASEASSSSTSAGRSSKQMAARKTQTVSGNHLLNFHYDPISRSQSRALPPPRRQSRRKPYNKDLFLQANFKFVILDTGEYTLETMDPDKKLQWEDIICVKYSNPFPVQCPICLGSPLCPQITSCGHIFCFPCILQYFFMDQDDHRGECYKKCPLCFTMISPKDLYTVYIENVKQYSIGDTIEFILLTRQKDSFTLSLKHNEGPSSDEEILLSFSKFTLTSDVDLSVREAIADLDNWLARSESGLVDDLEKLPYVCAAMEQLEQRKKNWNKHQIPGRTKIRSSSSGSYGSPPKPQKAADTVCKDTGFMFGKLPLSNDESDWSGKSPPDKMNGKSRVVETADLERVEVYTASSSCEVNKINNKSSISNDFTGINDKNSYSFYQAADGQHIILHSLNMKCLLHHYGNSDRIPNRIRGKILQMEMVTQSEATRKRFRYLSHISLTTAYQLCEIDLRVMVPPAALSPFMDEIKNREKQRKHLAKKARRSTDQLRNSFFKPRYHSTERQEKIKAESAGLDLVPLQYDIAPESSFYGSPSFSMDDFEALGSSNVVSSSPPAYGERQLFSNVARLGFAAGYDSPGLKNGESQSFPQNDVPVIVSGSMSTSTPSFASITSRAKPANDPDSTKLPETGKKGKKSSRILLSTSGGRRY</sequence>
<dbReference type="CDD" id="cd16536">
    <property type="entry name" value="RING-HC_RNF10"/>
    <property type="match status" value="1"/>
</dbReference>
<evidence type="ECO:0000313" key="9">
    <source>
        <dbReference type="EMBL" id="GAA0147563.1"/>
    </source>
</evidence>
<feature type="compositionally biased region" description="Basic and acidic residues" evidence="7">
    <location>
        <begin position="683"/>
        <end position="697"/>
    </location>
</feature>
<accession>A0AAV3P8E6</accession>
<comment type="caution">
    <text evidence="9">The sequence shown here is derived from an EMBL/GenBank/DDBJ whole genome shotgun (WGS) entry which is preliminary data.</text>
</comment>
<evidence type="ECO:0000256" key="1">
    <source>
        <dbReference type="ARBA" id="ARBA00004496"/>
    </source>
</evidence>
<comment type="subcellular location">
    <subcellularLocation>
        <location evidence="1">Cytoplasm</location>
    </subcellularLocation>
</comment>
<dbReference type="PANTHER" id="PTHR12983">
    <property type="entry name" value="RING FINGER 10 FAMILY MEMBER"/>
    <property type="match status" value="1"/>
</dbReference>
<evidence type="ECO:0000256" key="3">
    <source>
        <dbReference type="ARBA" id="ARBA00022723"/>
    </source>
</evidence>
<feature type="compositionally biased region" description="Polar residues" evidence="7">
    <location>
        <begin position="705"/>
        <end position="715"/>
    </location>
</feature>
<keyword evidence="2" id="KW-0963">Cytoplasm</keyword>
<organism evidence="9 10">
    <name type="scientific">Lithospermum erythrorhizon</name>
    <name type="common">Purple gromwell</name>
    <name type="synonym">Lithospermum officinale var. erythrorhizon</name>
    <dbReference type="NCBI Taxonomy" id="34254"/>
    <lineage>
        <taxon>Eukaryota</taxon>
        <taxon>Viridiplantae</taxon>
        <taxon>Streptophyta</taxon>
        <taxon>Embryophyta</taxon>
        <taxon>Tracheophyta</taxon>
        <taxon>Spermatophyta</taxon>
        <taxon>Magnoliopsida</taxon>
        <taxon>eudicotyledons</taxon>
        <taxon>Gunneridae</taxon>
        <taxon>Pentapetalae</taxon>
        <taxon>asterids</taxon>
        <taxon>lamiids</taxon>
        <taxon>Boraginales</taxon>
        <taxon>Boraginaceae</taxon>
        <taxon>Boraginoideae</taxon>
        <taxon>Lithospermeae</taxon>
        <taxon>Lithospermum</taxon>
    </lineage>
</organism>
<feature type="compositionally biased region" description="Low complexity" evidence="7">
    <location>
        <begin position="70"/>
        <end position="84"/>
    </location>
</feature>
<dbReference type="InterPro" id="IPR039739">
    <property type="entry name" value="MAG2/RNF10"/>
</dbReference>
<dbReference type="Gene3D" id="3.30.40.10">
    <property type="entry name" value="Zinc/RING finger domain, C3HC4 (zinc finger)"/>
    <property type="match status" value="1"/>
</dbReference>
<evidence type="ECO:0000256" key="4">
    <source>
        <dbReference type="ARBA" id="ARBA00022771"/>
    </source>
</evidence>
<feature type="compositionally biased region" description="Polar residues" evidence="7">
    <location>
        <begin position="9"/>
        <end position="33"/>
    </location>
</feature>
<evidence type="ECO:0000256" key="5">
    <source>
        <dbReference type="ARBA" id="ARBA00022833"/>
    </source>
</evidence>
<feature type="domain" description="RING-type" evidence="8">
    <location>
        <begin position="177"/>
        <end position="223"/>
    </location>
</feature>
<evidence type="ECO:0000256" key="2">
    <source>
        <dbReference type="ARBA" id="ARBA00022490"/>
    </source>
</evidence>
<feature type="region of interest" description="Disordered" evidence="7">
    <location>
        <begin position="1"/>
        <end position="33"/>
    </location>
</feature>
<protein>
    <recommendedName>
        <fullName evidence="8">RING-type domain-containing protein</fullName>
    </recommendedName>
</protein>
<proteinExistence type="predicted"/>
<dbReference type="EMBL" id="BAABME010016815">
    <property type="protein sequence ID" value="GAA0147563.1"/>
    <property type="molecule type" value="Genomic_DNA"/>
</dbReference>
<feature type="compositionally biased region" description="Polar residues" evidence="7">
    <location>
        <begin position="665"/>
        <end position="679"/>
    </location>
</feature>
<dbReference type="Pfam" id="PF00097">
    <property type="entry name" value="zf-C3HC4"/>
    <property type="match status" value="1"/>
</dbReference>
<dbReference type="InterPro" id="IPR013083">
    <property type="entry name" value="Znf_RING/FYVE/PHD"/>
</dbReference>
<evidence type="ECO:0000259" key="8">
    <source>
        <dbReference type="PROSITE" id="PS50089"/>
    </source>
</evidence>
<keyword evidence="5" id="KW-0862">Zinc</keyword>